<proteinExistence type="predicted"/>
<keyword evidence="1" id="KW-0808">Transferase</keyword>
<dbReference type="AlphaFoldDB" id="T1A723"/>
<comment type="caution">
    <text evidence="1">The sequence shown here is derived from an EMBL/GenBank/DDBJ whole genome shotgun (WGS) entry which is preliminary data.</text>
</comment>
<gene>
    <name evidence="1" type="ORF">B1B_10569</name>
</gene>
<reference evidence="1" key="2">
    <citation type="journal article" date="2014" name="ISME J.">
        <title>Microbial stratification in low pH oxic and suboxic macroscopic growths along an acid mine drainage.</title>
        <authorList>
            <person name="Mendez-Garcia C."/>
            <person name="Mesa V."/>
            <person name="Sprenger R.R."/>
            <person name="Richter M."/>
            <person name="Diez M.S."/>
            <person name="Solano J."/>
            <person name="Bargiela R."/>
            <person name="Golyshina O.V."/>
            <person name="Manteca A."/>
            <person name="Ramos J.L."/>
            <person name="Gallego J.R."/>
            <person name="Llorente I."/>
            <person name="Martins Dos Santos V.A."/>
            <person name="Jensen O.N."/>
            <person name="Pelaez A.I."/>
            <person name="Sanchez J."/>
            <person name="Ferrer M."/>
        </authorList>
    </citation>
    <scope>NUCLEOTIDE SEQUENCE</scope>
</reference>
<evidence type="ECO:0000313" key="1">
    <source>
        <dbReference type="EMBL" id="EQD52777.1"/>
    </source>
</evidence>
<dbReference type="EMBL" id="AUZY01006900">
    <property type="protein sequence ID" value="EQD52777.1"/>
    <property type="molecule type" value="Genomic_DNA"/>
</dbReference>
<feature type="non-terminal residue" evidence="1">
    <location>
        <position position="49"/>
    </location>
</feature>
<sequence>MAFSEELKIEVLLKGLRFIEVPIRYGERWGRPKLSSWRDGFGNMMFLYR</sequence>
<reference evidence="1" key="1">
    <citation type="submission" date="2013-08" db="EMBL/GenBank/DDBJ databases">
        <authorList>
            <person name="Mendez C."/>
            <person name="Richter M."/>
            <person name="Ferrer M."/>
            <person name="Sanchez J."/>
        </authorList>
    </citation>
    <scope>NUCLEOTIDE SEQUENCE</scope>
</reference>
<organism evidence="1">
    <name type="scientific">mine drainage metagenome</name>
    <dbReference type="NCBI Taxonomy" id="410659"/>
    <lineage>
        <taxon>unclassified sequences</taxon>
        <taxon>metagenomes</taxon>
        <taxon>ecological metagenomes</taxon>
    </lineage>
</organism>
<protein>
    <submittedName>
        <fullName evidence="1">Cell wall biosynthesis glycosyltransferase</fullName>
    </submittedName>
</protein>
<name>T1A723_9ZZZZ</name>
<dbReference type="GO" id="GO:0016740">
    <property type="term" value="F:transferase activity"/>
    <property type="evidence" value="ECO:0007669"/>
    <property type="project" value="UniProtKB-KW"/>
</dbReference>
<accession>T1A723</accession>